<comment type="caution">
    <text evidence="1">The sequence shown here is derived from an EMBL/GenBank/DDBJ whole genome shotgun (WGS) entry which is preliminary data.</text>
</comment>
<accession>A0AAJ1V5J8</accession>
<sequence length="176" mass="20003">MDKVGKIRHFSCPLWEAIPDQGLFNQEVVAYIQSVLEPIRIEEPIITSTMIQNYSKWHLIPKLRGRKYRRDQLAVLLILSIYKQVLRMDQVKQGMDLQLNKMAIQSAYNVFARSLNSAIQDCFKQVGNPAGLSIEAMAFSKNTEGVELVSRAYAFKLLATLIINSGGYQELGENHD</sequence>
<dbReference type="InterPro" id="IPR014975">
    <property type="entry name" value="DUF1836"/>
</dbReference>
<gene>
    <name evidence="1" type="ORF">QP433_03730</name>
</gene>
<evidence type="ECO:0000313" key="2">
    <source>
        <dbReference type="Proteomes" id="UP001229251"/>
    </source>
</evidence>
<dbReference type="Pfam" id="PF08876">
    <property type="entry name" value="DUF1836"/>
    <property type="match status" value="1"/>
</dbReference>
<proteinExistence type="predicted"/>
<evidence type="ECO:0000313" key="1">
    <source>
        <dbReference type="EMBL" id="MDK7187084.1"/>
    </source>
</evidence>
<name>A0AAJ1V5J8_9LACT</name>
<dbReference type="PANTHER" id="PTHR40056">
    <property type="entry name" value="HYPOTHETICAL CYTOSOLIC PROTEIN"/>
    <property type="match status" value="1"/>
</dbReference>
<reference evidence="1" key="1">
    <citation type="submission" date="2023-05" db="EMBL/GenBank/DDBJ databases">
        <title>Cataloging the Phylogenetic Diversity of Human Bladder Bacteria.</title>
        <authorList>
            <person name="Du J."/>
        </authorList>
    </citation>
    <scope>NUCLEOTIDE SEQUENCE</scope>
    <source>
        <strain evidence="1">UMB1231</strain>
    </source>
</reference>
<dbReference type="EMBL" id="JASOOE010000005">
    <property type="protein sequence ID" value="MDK7187084.1"/>
    <property type="molecule type" value="Genomic_DNA"/>
</dbReference>
<dbReference type="RefSeq" id="WP_070609518.1">
    <property type="nucleotide sequence ID" value="NZ_JASOOE010000005.1"/>
</dbReference>
<organism evidence="1 2">
    <name type="scientific">Facklamia hominis</name>
    <dbReference type="NCBI Taxonomy" id="178214"/>
    <lineage>
        <taxon>Bacteria</taxon>
        <taxon>Bacillati</taxon>
        <taxon>Bacillota</taxon>
        <taxon>Bacilli</taxon>
        <taxon>Lactobacillales</taxon>
        <taxon>Aerococcaceae</taxon>
        <taxon>Facklamia</taxon>
    </lineage>
</organism>
<protein>
    <submittedName>
        <fullName evidence="1">DUF1836 domain-containing protein</fullName>
    </submittedName>
</protein>
<dbReference type="Proteomes" id="UP001229251">
    <property type="component" value="Unassembled WGS sequence"/>
</dbReference>
<dbReference type="PANTHER" id="PTHR40056:SF1">
    <property type="entry name" value="DUF1836 DOMAIN-CONTAINING PROTEIN"/>
    <property type="match status" value="1"/>
</dbReference>
<dbReference type="AlphaFoldDB" id="A0AAJ1V5J8"/>